<protein>
    <submittedName>
        <fullName evidence="1">Uncharacterized protein</fullName>
    </submittedName>
</protein>
<organism evidence="1 2">
    <name type="scientific">Achromobacter pestifer</name>
    <dbReference type="NCBI Taxonomy" id="1353889"/>
    <lineage>
        <taxon>Bacteria</taxon>
        <taxon>Pseudomonadati</taxon>
        <taxon>Pseudomonadota</taxon>
        <taxon>Betaproteobacteria</taxon>
        <taxon>Burkholderiales</taxon>
        <taxon>Alcaligenaceae</taxon>
        <taxon>Achromobacter</taxon>
    </lineage>
</organism>
<proteinExistence type="predicted"/>
<evidence type="ECO:0000313" key="1">
    <source>
        <dbReference type="EMBL" id="QKH34938.1"/>
    </source>
</evidence>
<evidence type="ECO:0000313" key="2">
    <source>
        <dbReference type="Proteomes" id="UP000500970"/>
    </source>
</evidence>
<reference evidence="1 2" key="1">
    <citation type="submission" date="2020-05" db="EMBL/GenBank/DDBJ databases">
        <title>FDA dAtabase for Regulatory Grade micrObial Sequences (FDA-ARGOS): Supporting development and validation of Infectious Disease Dx tests.</title>
        <authorList>
            <person name="Sproer C."/>
            <person name="Gronow S."/>
            <person name="Severitt S."/>
            <person name="Schroder I."/>
            <person name="Tallon L."/>
            <person name="Sadzewicz L."/>
            <person name="Zhao X."/>
            <person name="Vavikolanu K."/>
            <person name="Mehta A."/>
            <person name="Aluvathingal J."/>
            <person name="Nadendla S."/>
            <person name="Myers T."/>
            <person name="Yan Y."/>
            <person name="Sichtig H."/>
        </authorList>
    </citation>
    <scope>NUCLEOTIDE SEQUENCE [LARGE SCALE GENOMIC DNA]</scope>
    <source>
        <strain evidence="1 2">FDAARGOS_790</strain>
    </source>
</reference>
<dbReference type="RefSeq" id="WP_173144001.1">
    <property type="nucleotide sequence ID" value="NZ_CP053985.1"/>
</dbReference>
<dbReference type="EMBL" id="CP053985">
    <property type="protein sequence ID" value="QKH34938.1"/>
    <property type="molecule type" value="Genomic_DNA"/>
</dbReference>
<keyword evidence="2" id="KW-1185">Reference proteome</keyword>
<dbReference type="AlphaFoldDB" id="A0A7D4HY88"/>
<name>A0A7D4HY88_9BURK</name>
<accession>A0A7D4HY88</accession>
<dbReference type="KEGG" id="apes:FOC84_08230"/>
<sequence length="174" mass="18946">MSIAIAVAAPNALHTPSMRHDADAMADGAVYLRKWREPPPDEVMSGKVMAETRLAVPTPLSDAQLHAIKQILACLSDIGASPLDTLTGEYEARPYQLIGPNDSSPETDGVFYLLITRWPTPQAAITWQASTAYRALQGIGAVTSDTFMALPETRPLDHLRDDKLQRESTPDGHK</sequence>
<gene>
    <name evidence="1" type="ORF">FOC84_08230</name>
</gene>
<dbReference type="Proteomes" id="UP000500970">
    <property type="component" value="Chromosome"/>
</dbReference>